<dbReference type="RefSeq" id="WP_107326003.1">
    <property type="nucleotide sequence ID" value="NZ_PZKF01000048.1"/>
</dbReference>
<feature type="region of interest" description="Disordered" evidence="1">
    <location>
        <begin position="180"/>
        <end position="262"/>
    </location>
</feature>
<gene>
    <name evidence="2" type="ORF">C5F46_14225</name>
</gene>
<feature type="compositionally biased region" description="Basic residues" evidence="1">
    <location>
        <begin position="243"/>
        <end position="262"/>
    </location>
</feature>
<organism evidence="2 3">
    <name type="scientific">Phaeovulum veldkampii DSM 11550</name>
    <dbReference type="NCBI Taxonomy" id="1185920"/>
    <lineage>
        <taxon>Bacteria</taxon>
        <taxon>Pseudomonadati</taxon>
        <taxon>Pseudomonadota</taxon>
        <taxon>Alphaproteobacteria</taxon>
        <taxon>Rhodobacterales</taxon>
        <taxon>Paracoccaceae</taxon>
        <taxon>Phaeovulum</taxon>
    </lineage>
</organism>
<name>A0A2T4JBD8_9RHOB</name>
<dbReference type="Proteomes" id="UP000241899">
    <property type="component" value="Unassembled WGS sequence"/>
</dbReference>
<comment type="caution">
    <text evidence="2">The sequence shown here is derived from an EMBL/GenBank/DDBJ whole genome shotgun (WGS) entry which is preliminary data.</text>
</comment>
<accession>A0A2T4JBD8</accession>
<dbReference type="Gene3D" id="3.30.420.380">
    <property type="match status" value="1"/>
</dbReference>
<sequence>MKPSFALNLSHDGIGLLHRAAAGWVPVGAVALNDPALGPGLTQLRKAAQGMSSQGLTTKLVIPNSQILYLQIEAPGPSAAQRRRQIATALEGRTPYDVADLVFDWSGTGAVVQVAVVARETLTEAEAFAEQHRFNPLCFVAIPEPGTFAAEPWFGLTTSAPRYLPEGGRLDRDQDPIQIIAPPDAAEPDPVPEVEATPEPAPLSPETVAAPPEAVAEPQPRRGRAGPRARGGGHPGTRAALSRNRRRAPRGRGRTAARRGSG</sequence>
<dbReference type="AlphaFoldDB" id="A0A2T4JBD8"/>
<keyword evidence="3" id="KW-1185">Reference proteome</keyword>
<dbReference type="OrthoDB" id="7870459at2"/>
<evidence type="ECO:0008006" key="4">
    <source>
        <dbReference type="Google" id="ProtNLM"/>
    </source>
</evidence>
<evidence type="ECO:0000313" key="3">
    <source>
        <dbReference type="Proteomes" id="UP000241899"/>
    </source>
</evidence>
<protein>
    <recommendedName>
        <fullName evidence="4">Translation initiation factor 2</fullName>
    </recommendedName>
</protein>
<evidence type="ECO:0000313" key="2">
    <source>
        <dbReference type="EMBL" id="PTE15163.1"/>
    </source>
</evidence>
<reference evidence="2 3" key="1">
    <citation type="submission" date="2018-03" db="EMBL/GenBank/DDBJ databases">
        <title>Rhodobacter veldkampii.</title>
        <authorList>
            <person name="Meyer T.E."/>
            <person name="Miller S."/>
            <person name="Lodha T."/>
            <person name="Gandham S."/>
            <person name="Chintalapati S."/>
            <person name="Chintalapati V.R."/>
        </authorList>
    </citation>
    <scope>NUCLEOTIDE SEQUENCE [LARGE SCALE GENOMIC DNA]</scope>
    <source>
        <strain evidence="2 3">DSM 11550</strain>
    </source>
</reference>
<dbReference type="SUPFAM" id="SSF53067">
    <property type="entry name" value="Actin-like ATPase domain"/>
    <property type="match status" value="1"/>
</dbReference>
<feature type="compositionally biased region" description="Low complexity" evidence="1">
    <location>
        <begin position="205"/>
        <end position="218"/>
    </location>
</feature>
<proteinExistence type="predicted"/>
<dbReference type="EMBL" id="PZKF01000048">
    <property type="protein sequence ID" value="PTE15163.1"/>
    <property type="molecule type" value="Genomic_DNA"/>
</dbReference>
<evidence type="ECO:0000256" key="1">
    <source>
        <dbReference type="SAM" id="MobiDB-lite"/>
    </source>
</evidence>
<dbReference type="InterPro" id="IPR043129">
    <property type="entry name" value="ATPase_NBD"/>
</dbReference>